<reference evidence="2" key="1">
    <citation type="submission" date="2022-12" db="EMBL/GenBank/DDBJ databases">
        <title>Genome sequence of SJ11.</title>
        <authorList>
            <person name="Woo H."/>
        </authorList>
    </citation>
    <scope>NUCLEOTIDE SEQUENCE</scope>
    <source>
        <strain evidence="2">SJ11</strain>
    </source>
</reference>
<dbReference type="RefSeq" id="WP_269413658.1">
    <property type="nucleotide sequence ID" value="NZ_JAPWGL010000001.1"/>
</dbReference>
<keyword evidence="1" id="KW-1133">Transmembrane helix</keyword>
<dbReference type="EMBL" id="JAPWGL010000001">
    <property type="protein sequence ID" value="MCZ4221822.1"/>
    <property type="molecule type" value="Genomic_DNA"/>
</dbReference>
<accession>A0ABT4KUA5</accession>
<evidence type="ECO:0000256" key="1">
    <source>
        <dbReference type="SAM" id="Phobius"/>
    </source>
</evidence>
<feature type="transmembrane region" description="Helical" evidence="1">
    <location>
        <begin position="109"/>
        <end position="125"/>
    </location>
</feature>
<keyword evidence="1" id="KW-0472">Membrane</keyword>
<comment type="caution">
    <text evidence="2">The sequence shown here is derived from an EMBL/GenBank/DDBJ whole genome shotgun (WGS) entry which is preliminary data.</text>
</comment>
<gene>
    <name evidence="2" type="ORF">O0931_00775</name>
</gene>
<name>A0ABT4KUA5_9SPHI</name>
<organism evidence="2 3">
    <name type="scientific">Pedobacter rhodius</name>
    <dbReference type="NCBI Taxonomy" id="3004098"/>
    <lineage>
        <taxon>Bacteria</taxon>
        <taxon>Pseudomonadati</taxon>
        <taxon>Bacteroidota</taxon>
        <taxon>Sphingobacteriia</taxon>
        <taxon>Sphingobacteriales</taxon>
        <taxon>Sphingobacteriaceae</taxon>
        <taxon>Pedobacter</taxon>
    </lineage>
</organism>
<dbReference type="Proteomes" id="UP001144341">
    <property type="component" value="Unassembled WGS sequence"/>
</dbReference>
<proteinExistence type="predicted"/>
<keyword evidence="3" id="KW-1185">Reference proteome</keyword>
<sequence length="131" mass="13912">MGYLKVILFILLIFSLEKKSVAQGTATGCLLPDNKVYTSPTTVLGTTIYSNTPSVSLSTNYCTWTAPSTTSCNVCTGSLNLISLVCLGGPVVQGQEGVFTMVECPIDNITWLILFVSGFFGIAAIKKMGIT</sequence>
<keyword evidence="1" id="KW-0812">Transmembrane</keyword>
<evidence type="ECO:0000313" key="2">
    <source>
        <dbReference type="EMBL" id="MCZ4221822.1"/>
    </source>
</evidence>
<evidence type="ECO:0000313" key="3">
    <source>
        <dbReference type="Proteomes" id="UP001144341"/>
    </source>
</evidence>
<protein>
    <submittedName>
        <fullName evidence="2">Uncharacterized protein</fullName>
    </submittedName>
</protein>